<feature type="domain" description="Diacylglycerol glucosyltransferase N-terminal" evidence="6">
    <location>
        <begin position="18"/>
        <end position="179"/>
    </location>
</feature>
<protein>
    <submittedName>
        <fullName evidence="7">Glycosyltransferase</fullName>
    </submittedName>
</protein>
<evidence type="ECO:0000256" key="1">
    <source>
        <dbReference type="ARBA" id="ARBA00004370"/>
    </source>
</evidence>
<gene>
    <name evidence="7" type="ORF">ACFPOF_26600</name>
</gene>
<dbReference type="RefSeq" id="WP_378138398.1">
    <property type="nucleotide sequence ID" value="NZ_JBHSMI010000052.1"/>
</dbReference>
<dbReference type="SUPFAM" id="SSF53756">
    <property type="entry name" value="UDP-Glycosyltransferase/glycogen phosphorylase"/>
    <property type="match status" value="1"/>
</dbReference>
<dbReference type="InterPro" id="IPR050519">
    <property type="entry name" value="Glycosyltransf_28_UgtP"/>
</dbReference>
<dbReference type="InterPro" id="IPR007235">
    <property type="entry name" value="Glyco_trans_28_C"/>
</dbReference>
<dbReference type="EMBL" id="JBHSMI010000052">
    <property type="protein sequence ID" value="MFC5406320.1"/>
    <property type="molecule type" value="Genomic_DNA"/>
</dbReference>
<dbReference type="PANTHER" id="PTHR43025">
    <property type="entry name" value="MONOGALACTOSYLDIACYLGLYCEROL SYNTHASE"/>
    <property type="match status" value="1"/>
</dbReference>
<evidence type="ECO:0000313" key="8">
    <source>
        <dbReference type="Proteomes" id="UP001596113"/>
    </source>
</evidence>
<evidence type="ECO:0000259" key="5">
    <source>
        <dbReference type="Pfam" id="PF04101"/>
    </source>
</evidence>
<dbReference type="Pfam" id="PF06925">
    <property type="entry name" value="MGDG_synth"/>
    <property type="match status" value="1"/>
</dbReference>
<organism evidence="7 8">
    <name type="scientific">Cohnella soli</name>
    <dbReference type="NCBI Taxonomy" id="425005"/>
    <lineage>
        <taxon>Bacteria</taxon>
        <taxon>Bacillati</taxon>
        <taxon>Bacillota</taxon>
        <taxon>Bacilli</taxon>
        <taxon>Bacillales</taxon>
        <taxon>Paenibacillaceae</taxon>
        <taxon>Cohnella</taxon>
    </lineage>
</organism>
<dbReference type="Pfam" id="PF04101">
    <property type="entry name" value="Glyco_tran_28_C"/>
    <property type="match status" value="1"/>
</dbReference>
<name>A0ABW0I198_9BACL</name>
<comment type="similarity">
    <text evidence="2">Belongs to the glycosyltransferase 28 family.</text>
</comment>
<evidence type="ECO:0000313" key="7">
    <source>
        <dbReference type="EMBL" id="MFC5406320.1"/>
    </source>
</evidence>
<evidence type="ECO:0000256" key="3">
    <source>
        <dbReference type="ARBA" id="ARBA00022676"/>
    </source>
</evidence>
<dbReference type="InterPro" id="IPR009695">
    <property type="entry name" value="Diacylglyc_glucosyltr_N"/>
</dbReference>
<keyword evidence="3" id="KW-0328">Glycosyltransferase</keyword>
<dbReference type="PANTHER" id="PTHR43025:SF3">
    <property type="entry name" value="MONOGALACTOSYLDIACYLGLYCEROL SYNTHASE 1, CHLOROPLASTIC"/>
    <property type="match status" value="1"/>
</dbReference>
<accession>A0ABW0I198</accession>
<evidence type="ECO:0000259" key="6">
    <source>
        <dbReference type="Pfam" id="PF06925"/>
    </source>
</evidence>
<evidence type="ECO:0000256" key="2">
    <source>
        <dbReference type="ARBA" id="ARBA00006962"/>
    </source>
</evidence>
<sequence length="389" mass="43471">MKSNTKIQIVYSSFGDGHLQAALALRQSFASMGIHHVTMIDLFAEAYPRLNAISRYFYLQSTVRFPRLYGQLYRITNRNPKGWHGRLFHSFGKKRLVDSWNGERPDLIIHTFPQLAADELRRQGYHSIPTFTVITDYVLHGRWIHPSTSGYFVATEELMNALIAAGVPEHRVNVTGIPIRQHFSKSYDREVLVKKYGFTAGCRRVLIMAGAYGVQSSVRSMIEITLGDTECETIVVCGKNQNLKNEIEIAYRGEDKVHVLGYVENIHELMALSDCMLTKAGGITLTEALVMRLPTIVYRPLPGQERGNAEYLAGHGAIAIANDIYELSQQLHNVLDPSHAAIMKAAMETVHYANSASLISYEVLACHGLAEEMRPVVATAERKAVSAHA</sequence>
<comment type="caution">
    <text evidence="7">The sequence shown here is derived from an EMBL/GenBank/DDBJ whole genome shotgun (WGS) entry which is preliminary data.</text>
</comment>
<keyword evidence="4" id="KW-0808">Transferase</keyword>
<feature type="domain" description="Glycosyl transferase family 28 C-terminal" evidence="5">
    <location>
        <begin position="230"/>
        <end position="346"/>
    </location>
</feature>
<dbReference type="Gene3D" id="3.40.50.2000">
    <property type="entry name" value="Glycogen Phosphorylase B"/>
    <property type="match status" value="1"/>
</dbReference>
<proteinExistence type="inferred from homology"/>
<evidence type="ECO:0000256" key="4">
    <source>
        <dbReference type="ARBA" id="ARBA00022679"/>
    </source>
</evidence>
<comment type="subcellular location">
    <subcellularLocation>
        <location evidence="1">Membrane</location>
    </subcellularLocation>
</comment>
<reference evidence="8" key="1">
    <citation type="journal article" date="2019" name="Int. J. Syst. Evol. Microbiol.">
        <title>The Global Catalogue of Microorganisms (GCM) 10K type strain sequencing project: providing services to taxonomists for standard genome sequencing and annotation.</title>
        <authorList>
            <consortium name="The Broad Institute Genomics Platform"/>
            <consortium name="The Broad Institute Genome Sequencing Center for Infectious Disease"/>
            <person name="Wu L."/>
            <person name="Ma J."/>
        </authorList>
    </citation>
    <scope>NUCLEOTIDE SEQUENCE [LARGE SCALE GENOMIC DNA]</scope>
    <source>
        <strain evidence="8">CGMCC 1.18575</strain>
    </source>
</reference>
<keyword evidence="8" id="KW-1185">Reference proteome</keyword>
<dbReference type="Proteomes" id="UP001596113">
    <property type="component" value="Unassembled WGS sequence"/>
</dbReference>